<proteinExistence type="predicted"/>
<dbReference type="EMBL" id="CP104694">
    <property type="protein sequence ID" value="UXI70499.1"/>
    <property type="molecule type" value="Genomic_DNA"/>
</dbReference>
<protein>
    <submittedName>
        <fullName evidence="1">Ribonucleotide reductase subunit alpha</fullName>
    </submittedName>
</protein>
<sequence>MQITHFSDLLEAARRQDEPQRLLMVFASAGLPSDASAAQRSAFANGEGGALTPVLCVDKRPEEIGSFESLREESERTGINWDIVFVAALAGRGGYPPNADEAVQPLRMMVEQIKGGRIGQFVAVSRGGDLLQLRAA</sequence>
<reference evidence="1" key="1">
    <citation type="submission" date="2022-09" db="EMBL/GenBank/DDBJ databases">
        <title>Tahibacter sp. nov., isolated from a fresh water.</title>
        <authorList>
            <person name="Baek J.H."/>
            <person name="Lee J.K."/>
            <person name="Kim J.M."/>
            <person name="Jeon C.O."/>
        </authorList>
    </citation>
    <scope>NUCLEOTIDE SEQUENCE</scope>
    <source>
        <strain evidence="1">W38</strain>
    </source>
</reference>
<organism evidence="1 2">
    <name type="scientific">Tahibacter amnicola</name>
    <dbReference type="NCBI Taxonomy" id="2976241"/>
    <lineage>
        <taxon>Bacteria</taxon>
        <taxon>Pseudomonadati</taxon>
        <taxon>Pseudomonadota</taxon>
        <taxon>Gammaproteobacteria</taxon>
        <taxon>Lysobacterales</taxon>
        <taxon>Rhodanobacteraceae</taxon>
        <taxon>Tahibacter</taxon>
    </lineage>
</organism>
<accession>A0ABY6BKS4</accession>
<dbReference type="Proteomes" id="UP001064632">
    <property type="component" value="Chromosome"/>
</dbReference>
<gene>
    <name evidence="1" type="ORF">N4264_12935</name>
</gene>
<keyword evidence="2" id="KW-1185">Reference proteome</keyword>
<evidence type="ECO:0000313" key="1">
    <source>
        <dbReference type="EMBL" id="UXI70499.1"/>
    </source>
</evidence>
<evidence type="ECO:0000313" key="2">
    <source>
        <dbReference type="Proteomes" id="UP001064632"/>
    </source>
</evidence>
<name>A0ABY6BKS4_9GAMM</name>
<dbReference type="RefSeq" id="WP_261697447.1">
    <property type="nucleotide sequence ID" value="NZ_CP104694.1"/>
</dbReference>